<dbReference type="SUPFAM" id="SSF50978">
    <property type="entry name" value="WD40 repeat-like"/>
    <property type="match status" value="1"/>
</dbReference>
<sequence length="97" mass="10539">HSNSVTAVTFSHDSSRLASASRDETVRIWDAHSSACLLTLDVGWQCGEISFVFNDSYLKTDTGIIDISALSGPITASFDSRPSSQRYRGLGINADRQ</sequence>
<reference evidence="2 3" key="1">
    <citation type="submission" date="2013-03" db="EMBL/GenBank/DDBJ databases">
        <title>The Genome Sequence of Cladophialophora psammophila CBS 110553.</title>
        <authorList>
            <consortium name="The Broad Institute Genomics Platform"/>
            <person name="Cuomo C."/>
            <person name="de Hoog S."/>
            <person name="Gorbushina A."/>
            <person name="Walker B."/>
            <person name="Young S.K."/>
            <person name="Zeng Q."/>
            <person name="Gargeya S."/>
            <person name="Fitzgerald M."/>
            <person name="Haas B."/>
            <person name="Abouelleil A."/>
            <person name="Allen A.W."/>
            <person name="Alvarado L."/>
            <person name="Arachchi H.M."/>
            <person name="Berlin A.M."/>
            <person name="Chapman S.B."/>
            <person name="Gainer-Dewar J."/>
            <person name="Goldberg J."/>
            <person name="Griggs A."/>
            <person name="Gujja S."/>
            <person name="Hansen M."/>
            <person name="Howarth C."/>
            <person name="Imamovic A."/>
            <person name="Ireland A."/>
            <person name="Larimer J."/>
            <person name="McCowan C."/>
            <person name="Murphy C."/>
            <person name="Pearson M."/>
            <person name="Poon T.W."/>
            <person name="Priest M."/>
            <person name="Roberts A."/>
            <person name="Saif S."/>
            <person name="Shea T."/>
            <person name="Sisk P."/>
            <person name="Sykes S."/>
            <person name="Wortman J."/>
            <person name="Nusbaum C."/>
            <person name="Birren B."/>
        </authorList>
    </citation>
    <scope>NUCLEOTIDE SEQUENCE [LARGE SCALE GENOMIC DNA]</scope>
    <source>
        <strain evidence="2 3">CBS 110553</strain>
    </source>
</reference>
<dbReference type="GeneID" id="19198142"/>
<evidence type="ECO:0000313" key="2">
    <source>
        <dbReference type="EMBL" id="EXJ53299.1"/>
    </source>
</evidence>
<organism evidence="2 3">
    <name type="scientific">Cladophialophora psammophila CBS 110553</name>
    <dbReference type="NCBI Taxonomy" id="1182543"/>
    <lineage>
        <taxon>Eukaryota</taxon>
        <taxon>Fungi</taxon>
        <taxon>Dikarya</taxon>
        <taxon>Ascomycota</taxon>
        <taxon>Pezizomycotina</taxon>
        <taxon>Eurotiomycetes</taxon>
        <taxon>Chaetothyriomycetidae</taxon>
        <taxon>Chaetothyriales</taxon>
        <taxon>Herpotrichiellaceae</taxon>
        <taxon>Cladophialophora</taxon>
    </lineage>
</organism>
<dbReference type="Proteomes" id="UP000019471">
    <property type="component" value="Unassembled WGS sequence"/>
</dbReference>
<keyword evidence="1" id="KW-0853">WD repeat</keyword>
<dbReference type="Gene3D" id="2.130.10.10">
    <property type="entry name" value="YVTN repeat-like/Quinoprotein amine dehydrogenase"/>
    <property type="match status" value="1"/>
</dbReference>
<feature type="non-terminal residue" evidence="2">
    <location>
        <position position="1"/>
    </location>
</feature>
<keyword evidence="3" id="KW-1185">Reference proteome</keyword>
<dbReference type="InterPro" id="IPR001680">
    <property type="entry name" value="WD40_rpt"/>
</dbReference>
<dbReference type="RefSeq" id="XP_007752215.1">
    <property type="nucleotide sequence ID" value="XM_007754025.1"/>
</dbReference>
<comment type="caution">
    <text evidence="2">The sequence shown here is derived from an EMBL/GenBank/DDBJ whole genome shotgun (WGS) entry which is preliminary data.</text>
</comment>
<dbReference type="AlphaFoldDB" id="W9W3Z5"/>
<dbReference type="PROSITE" id="PS50082">
    <property type="entry name" value="WD_REPEATS_2"/>
    <property type="match status" value="1"/>
</dbReference>
<name>W9W3Z5_9EURO</name>
<dbReference type="PROSITE" id="PS50294">
    <property type="entry name" value="WD_REPEATS_REGION"/>
    <property type="match status" value="1"/>
</dbReference>
<gene>
    <name evidence="2" type="ORF">A1O5_13460</name>
</gene>
<proteinExistence type="predicted"/>
<dbReference type="EMBL" id="AMGX01000062">
    <property type="protein sequence ID" value="EXJ53299.1"/>
    <property type="molecule type" value="Genomic_DNA"/>
</dbReference>
<dbReference type="InterPro" id="IPR036322">
    <property type="entry name" value="WD40_repeat_dom_sf"/>
</dbReference>
<protein>
    <submittedName>
        <fullName evidence="2">Uncharacterized protein</fullName>
    </submittedName>
</protein>
<dbReference type="HOGENOM" id="CLU_2352219_0_0_1"/>
<evidence type="ECO:0000313" key="3">
    <source>
        <dbReference type="Proteomes" id="UP000019471"/>
    </source>
</evidence>
<evidence type="ECO:0000256" key="1">
    <source>
        <dbReference type="PROSITE-ProRule" id="PRU00221"/>
    </source>
</evidence>
<feature type="repeat" description="WD" evidence="1">
    <location>
        <begin position="1"/>
        <end position="39"/>
    </location>
</feature>
<dbReference type="STRING" id="1182543.W9W3Z5"/>
<dbReference type="Pfam" id="PF00400">
    <property type="entry name" value="WD40"/>
    <property type="match status" value="1"/>
</dbReference>
<accession>W9W3Z5</accession>
<dbReference type="OrthoDB" id="4161138at2759"/>
<dbReference type="SMART" id="SM00320">
    <property type="entry name" value="WD40"/>
    <property type="match status" value="1"/>
</dbReference>
<dbReference type="InterPro" id="IPR015943">
    <property type="entry name" value="WD40/YVTN_repeat-like_dom_sf"/>
</dbReference>